<feature type="domain" description="Phospholipase C/D" evidence="1">
    <location>
        <begin position="6"/>
        <end position="177"/>
    </location>
</feature>
<keyword evidence="3" id="KW-1185">Reference proteome</keyword>
<evidence type="ECO:0000313" key="2">
    <source>
        <dbReference type="EMBL" id="AHM57949.1"/>
    </source>
</evidence>
<dbReference type="KEGG" id="eac:EAL2_808p04460"/>
<reference evidence="2 3" key="1">
    <citation type="journal article" date="2014" name="Genome Announc.">
        <title>Complete Genome Sequence of Amino Acid-Utilizing Eubacterium acidaminophilum al-2 (DSM 3953).</title>
        <authorList>
            <person name="Poehlein A."/>
            <person name="Andreesen J.R."/>
            <person name="Daniel R."/>
        </authorList>
    </citation>
    <scope>NUCLEOTIDE SEQUENCE [LARGE SCALE GENOMIC DNA]</scope>
    <source>
        <strain evidence="2 3">DSM 3953</strain>
        <plasmid evidence="3">Plasmid EAL2_808p</plasmid>
    </source>
</reference>
<sequence>MPGIITHYLCGLEAIKQTKSQDIKSIVSRHQSVFNLGTQGPDFLFYYRAWPWADSEGIPDIGKKLHRKKIKATFSQMLEYLEGQDAPERDILSAYLLGFICHYILDVHAHPYVYYKTGFARSEQDDAMKYVYYHRLFETTIDVIMLKNTMNLTPHSLNVPEIIKVSEYESKIIAEMFEHVILHVHGDNVTASQAATAINDMYSIQRRLDDPAGLKRLLISKLEHIKGGYPLISSIIYPQKTSDNLDYLNLMDYLNLKKGVWRLPWENSVEYNSSFVEIFNDAVSETLSIYEHFTLNSGENQNHKRLLELLGNRSFTTGEDCDLDIEFKYFDCIFETVR</sequence>
<protein>
    <recommendedName>
        <fullName evidence="1">Phospholipase C/D domain-containing protein</fullName>
    </recommendedName>
</protein>
<name>W8T8B3_PEPAC</name>
<dbReference type="EMBL" id="CP007453">
    <property type="protein sequence ID" value="AHM57949.1"/>
    <property type="molecule type" value="Genomic_DNA"/>
</dbReference>
<dbReference type="Pfam" id="PF00882">
    <property type="entry name" value="Zn_dep_PLPC"/>
    <property type="match status" value="1"/>
</dbReference>
<dbReference type="PATRIC" id="fig|1286171.3.peg.2623"/>
<keyword evidence="2" id="KW-0614">Plasmid</keyword>
<organism evidence="2 3">
    <name type="scientific">Peptoclostridium acidaminophilum DSM 3953</name>
    <dbReference type="NCBI Taxonomy" id="1286171"/>
    <lineage>
        <taxon>Bacteria</taxon>
        <taxon>Bacillati</taxon>
        <taxon>Bacillota</taxon>
        <taxon>Clostridia</taxon>
        <taxon>Peptostreptococcales</taxon>
        <taxon>Peptoclostridiaceae</taxon>
        <taxon>Peptoclostridium</taxon>
    </lineage>
</organism>
<gene>
    <name evidence="2" type="ORF">EAL2_808p04460</name>
</gene>
<dbReference type="Proteomes" id="UP000019591">
    <property type="component" value="Plasmid EAL2_808p"/>
</dbReference>
<accession>W8T8B3</accession>
<geneLocation type="plasmid" evidence="2 3">
    <name>EAL2_808p</name>
</geneLocation>
<proteinExistence type="predicted"/>
<dbReference type="AlphaFoldDB" id="W8T8B3"/>
<dbReference type="eggNOG" id="COG0770">
    <property type="taxonomic scope" value="Bacteria"/>
</dbReference>
<dbReference type="InterPro" id="IPR029002">
    <property type="entry name" value="PLPC/GPLD1"/>
</dbReference>
<dbReference type="HOGENOM" id="CLU_064046_0_0_9"/>
<evidence type="ECO:0000259" key="1">
    <source>
        <dbReference type="Pfam" id="PF00882"/>
    </source>
</evidence>
<evidence type="ECO:0000313" key="3">
    <source>
        <dbReference type="Proteomes" id="UP000019591"/>
    </source>
</evidence>